<dbReference type="InterPro" id="IPR052988">
    <property type="entry name" value="Oryzine_lactonohydrolase"/>
</dbReference>
<dbReference type="PANTHER" id="PTHR47064:SF2">
    <property type="entry name" value="SMP-30_GLUCONOLACTONASE_LRE-LIKE REGION DOMAIN-CONTAINING PROTEIN-RELATED"/>
    <property type="match status" value="1"/>
</dbReference>
<name>A0ABQ8FQ42_9PEZI</name>
<dbReference type="SUPFAM" id="SSF63829">
    <property type="entry name" value="Calcium-dependent phosphotriesterase"/>
    <property type="match status" value="1"/>
</dbReference>
<feature type="domain" description="SMP-30/Gluconolactonase/LRE-like region" evidence="2">
    <location>
        <begin position="111"/>
        <end position="287"/>
    </location>
</feature>
<feature type="signal peptide" evidence="1">
    <location>
        <begin position="1"/>
        <end position="19"/>
    </location>
</feature>
<reference evidence="3 4" key="1">
    <citation type="journal article" date="2021" name="Nat. Commun.">
        <title>Genetic determinants of endophytism in the Arabidopsis root mycobiome.</title>
        <authorList>
            <person name="Mesny F."/>
            <person name="Miyauchi S."/>
            <person name="Thiergart T."/>
            <person name="Pickel B."/>
            <person name="Atanasova L."/>
            <person name="Karlsson M."/>
            <person name="Huettel B."/>
            <person name="Barry K.W."/>
            <person name="Haridas S."/>
            <person name="Chen C."/>
            <person name="Bauer D."/>
            <person name="Andreopoulos W."/>
            <person name="Pangilinan J."/>
            <person name="LaButti K."/>
            <person name="Riley R."/>
            <person name="Lipzen A."/>
            <person name="Clum A."/>
            <person name="Drula E."/>
            <person name="Henrissat B."/>
            <person name="Kohler A."/>
            <person name="Grigoriev I.V."/>
            <person name="Martin F.M."/>
            <person name="Hacquard S."/>
        </authorList>
    </citation>
    <scope>NUCLEOTIDE SEQUENCE [LARGE SCALE GENOMIC DNA]</scope>
    <source>
        <strain evidence="3 4">MPI-SDFR-AT-0080</strain>
    </source>
</reference>
<sequence>MKHTIALTAFGTIVSVVQADDIVQKCAAYPFPDFACIQRYASALPLDFLRTVNLTLGYQETFVSTRVSNDTSFASAADATFLIWDEKLSGEILGENPSYEFMFAVSSAGHEAPVYVPDTNQLFFSQLERGWLPQLVVDLNNNPPTLSEKTASPPLYAAAGARYRDGLIYVAAGGGNASLDGQSFHPGIYTLNPKTMESKTVVNNYYGYYFNTADDLDIDAEGRIWFTDNLFSRNVQFNTEAPQLGAASYRYDPATGAVSIIDDTLEAPNGIAFSPDRKTLYMTDTGAGVPMIDPRVSWQQAPSLTWNNTNKRAVYAFDVSDDGTYLKNRRPVFLAMDFVPDGLKVASNGYLLTGSGHGVDVLDSTGRPLLRVQTNFTAVNCEFVGENRDELWIVGHGGVARVKWNLTGPVF</sequence>
<dbReference type="InterPro" id="IPR013658">
    <property type="entry name" value="SGL"/>
</dbReference>
<comment type="caution">
    <text evidence="3">The sequence shown here is derived from an EMBL/GenBank/DDBJ whole genome shotgun (WGS) entry which is preliminary data.</text>
</comment>
<keyword evidence="4" id="KW-1185">Reference proteome</keyword>
<dbReference type="Proteomes" id="UP000774617">
    <property type="component" value="Unassembled WGS sequence"/>
</dbReference>
<evidence type="ECO:0000313" key="4">
    <source>
        <dbReference type="Proteomes" id="UP000774617"/>
    </source>
</evidence>
<feature type="domain" description="SMP-30/Gluconolactonase/LRE-like region" evidence="2">
    <location>
        <begin position="306"/>
        <end position="394"/>
    </location>
</feature>
<dbReference type="InterPro" id="IPR011042">
    <property type="entry name" value="6-blade_b-propeller_TolB-like"/>
</dbReference>
<evidence type="ECO:0000259" key="2">
    <source>
        <dbReference type="Pfam" id="PF08450"/>
    </source>
</evidence>
<evidence type="ECO:0000313" key="3">
    <source>
        <dbReference type="EMBL" id="KAH7010922.1"/>
    </source>
</evidence>
<dbReference type="PANTHER" id="PTHR47064">
    <property type="entry name" value="PUTATIVE (AFU_ORTHOLOGUE AFUA_1G08990)-RELATED"/>
    <property type="match status" value="1"/>
</dbReference>
<dbReference type="EMBL" id="JAGTJR010000101">
    <property type="protein sequence ID" value="KAH7010922.1"/>
    <property type="molecule type" value="Genomic_DNA"/>
</dbReference>
<gene>
    <name evidence="3" type="ORF">B0J12DRAFT_751303</name>
</gene>
<keyword evidence="1" id="KW-0732">Signal</keyword>
<dbReference type="Gene3D" id="2.120.10.30">
    <property type="entry name" value="TolB, C-terminal domain"/>
    <property type="match status" value="1"/>
</dbReference>
<organism evidence="3 4">
    <name type="scientific">Macrophomina phaseolina</name>
    <dbReference type="NCBI Taxonomy" id="35725"/>
    <lineage>
        <taxon>Eukaryota</taxon>
        <taxon>Fungi</taxon>
        <taxon>Dikarya</taxon>
        <taxon>Ascomycota</taxon>
        <taxon>Pezizomycotina</taxon>
        <taxon>Dothideomycetes</taxon>
        <taxon>Dothideomycetes incertae sedis</taxon>
        <taxon>Botryosphaeriales</taxon>
        <taxon>Botryosphaeriaceae</taxon>
        <taxon>Macrophomina</taxon>
    </lineage>
</organism>
<proteinExistence type="predicted"/>
<feature type="chain" id="PRO_5046221783" evidence="1">
    <location>
        <begin position="20"/>
        <end position="411"/>
    </location>
</feature>
<evidence type="ECO:0000256" key="1">
    <source>
        <dbReference type="SAM" id="SignalP"/>
    </source>
</evidence>
<dbReference type="Pfam" id="PF08450">
    <property type="entry name" value="SGL"/>
    <property type="match status" value="2"/>
</dbReference>
<protein>
    <submittedName>
        <fullName evidence="3">Lactonohydrolase</fullName>
    </submittedName>
</protein>
<accession>A0ABQ8FQ42</accession>